<sequence length="962" mass="97911">MSMFGSSWGNNQQAQQQPQQSSVFGQPSAFGGTGTSPPKTENTPANNQQGFGGGNGAFGQPQQPQQPQTGSIFGGGTTGTTNSAFGGFGGNNGQTTAANPMFGGAKPTTGFGAFGGGGTSAFGGGGTAFGQTNTAPTTGAFGQPATTSAFGQTGGIFGKPATTSAFGATTNNSTGPMENVPPVTTGTSNPPFQPFTEKDQTAGVTNMYHSISCMPVYRGTSFEELRCQDYSQGRKTAGATAGAFGQPSAFGQPATGAFGQPAQQQQQQQTSVFGQPAAQPTTGFGAFGNNQATTSAFGGGATNNAFGQPQQQPQANAFGAFGQPQQPQQQQSSVFGGGTAGAFGANNAAKPAFGAFGGGTTGAFGSNNATTTQPTTGLFGNTANTAQPTTGFGTFGANNNAPKTGLFGQPAAQPTTNAFGGSSLFGNNAQQQQQPAQQPNAFGAFGANQQQQQPATNSLFGNNTATAANPNPLFGSNTGSTLFGNNNQQQPTGGLFAAKPAGSGLFGSTSTTPAAPATGLFGTNTQQQQQPSAFGNTGGLFGAKPAAPPLGQTPSMGGSSLFGGGFGATNTNNAAAGNSLFGGNSMLGTSQQQQPQQQLLTASVAQPISTDLFSMLPPGPHAVSLEQTVKKKVPFFVDVPMRAPVPRVGLSYSPASSKLRGFASSSSTMTLQNSPGNPFHQGNLAASALGQNRPGVLSLHRVDSPDSLLRSTTPTLGSGTRNSVKKLILDKKVEPGQLFNKTSSPGSAGKPKITFSPALSIAAREKEAQAAAAAAAAAMTTARPADSPSPAARPAAGNRFAAQPADDHGEGDEHGEEGTYYVKPDLATLRQAGYAKLSAFPDLVVGRVGYGEIKFLEPVDLTGLPKLNVLLGGVVRFEDKECSVYPDSDEVEKPPPGQGLNVRARLALVRCWAVDKATREAIKDASHPAAIKHLKRLKNMKETAFESFDLDKGEWVFTVDHF</sequence>
<feature type="region of interest" description="Disordered" evidence="9">
    <location>
        <begin position="507"/>
        <end position="549"/>
    </location>
</feature>
<organism evidence="11 12">
    <name type="scientific">Mycena chlorophos</name>
    <name type="common">Agaric fungus</name>
    <name type="synonym">Agaricus chlorophos</name>
    <dbReference type="NCBI Taxonomy" id="658473"/>
    <lineage>
        <taxon>Eukaryota</taxon>
        <taxon>Fungi</taxon>
        <taxon>Dikarya</taxon>
        <taxon>Basidiomycota</taxon>
        <taxon>Agaricomycotina</taxon>
        <taxon>Agaricomycetes</taxon>
        <taxon>Agaricomycetidae</taxon>
        <taxon>Agaricales</taxon>
        <taxon>Marasmiineae</taxon>
        <taxon>Mycenaceae</taxon>
        <taxon>Mycena</taxon>
    </lineage>
</organism>
<evidence type="ECO:0000313" key="12">
    <source>
        <dbReference type="Proteomes" id="UP000613580"/>
    </source>
</evidence>
<dbReference type="InterPro" id="IPR036903">
    <property type="entry name" value="Nup98_auto-Pept-S59_dom_sf"/>
</dbReference>
<comment type="similarity">
    <text evidence="2">Belongs to the nucleoporin GLFG family.</text>
</comment>
<dbReference type="EMBL" id="JACAZE010000019">
    <property type="protein sequence ID" value="KAF7294233.1"/>
    <property type="molecule type" value="Genomic_DNA"/>
</dbReference>
<dbReference type="GO" id="GO:0017056">
    <property type="term" value="F:structural constituent of nuclear pore"/>
    <property type="evidence" value="ECO:0007669"/>
    <property type="project" value="InterPro"/>
</dbReference>
<evidence type="ECO:0000256" key="4">
    <source>
        <dbReference type="ARBA" id="ARBA00022816"/>
    </source>
</evidence>
<proteinExistence type="inferred from homology"/>
<dbReference type="GO" id="GO:0000973">
    <property type="term" value="P:post-transcriptional tethering of RNA polymerase II gene DNA at nuclear periphery"/>
    <property type="evidence" value="ECO:0007669"/>
    <property type="project" value="TreeGrafter"/>
</dbReference>
<feature type="compositionally biased region" description="Low complexity" evidence="9">
    <location>
        <begin position="93"/>
        <end position="103"/>
    </location>
</feature>
<reference evidence="11" key="1">
    <citation type="submission" date="2020-05" db="EMBL/GenBank/DDBJ databases">
        <title>Mycena genomes resolve the evolution of fungal bioluminescence.</title>
        <authorList>
            <person name="Tsai I.J."/>
        </authorList>
    </citation>
    <scope>NUCLEOTIDE SEQUENCE</scope>
    <source>
        <strain evidence="11">110903Hualien_Pintung</strain>
    </source>
</reference>
<dbReference type="GO" id="GO:0008139">
    <property type="term" value="F:nuclear localization sequence binding"/>
    <property type="evidence" value="ECO:0007669"/>
    <property type="project" value="TreeGrafter"/>
</dbReference>
<comment type="caution">
    <text evidence="11">The sequence shown here is derived from an EMBL/GenBank/DDBJ whole genome shotgun (WGS) entry which is preliminary data.</text>
</comment>
<dbReference type="Pfam" id="PF04096">
    <property type="entry name" value="Nucleoporin2"/>
    <property type="match status" value="1"/>
</dbReference>
<evidence type="ECO:0000259" key="10">
    <source>
        <dbReference type="PROSITE" id="PS51434"/>
    </source>
</evidence>
<feature type="compositionally biased region" description="Low complexity" evidence="9">
    <location>
        <begin position="292"/>
        <end position="307"/>
    </location>
</feature>
<dbReference type="Proteomes" id="UP000613580">
    <property type="component" value="Unassembled WGS sequence"/>
</dbReference>
<dbReference type="PROSITE" id="PS51434">
    <property type="entry name" value="NUP_C"/>
    <property type="match status" value="1"/>
</dbReference>
<feature type="region of interest" description="Disordered" evidence="9">
    <location>
        <begin position="781"/>
        <end position="818"/>
    </location>
</feature>
<keyword evidence="3" id="KW-0813">Transport</keyword>
<feature type="region of interest" description="Disordered" evidence="9">
    <location>
        <begin position="416"/>
        <end position="495"/>
    </location>
</feature>
<dbReference type="Gene3D" id="3.30.1610.10">
    <property type="entry name" value="Peptidase S59, nucleoporin"/>
    <property type="match status" value="1"/>
</dbReference>
<evidence type="ECO:0000256" key="8">
    <source>
        <dbReference type="ARBA" id="ARBA00023242"/>
    </source>
</evidence>
<name>A0A8H6S8F6_MYCCL</name>
<feature type="region of interest" description="Disordered" evidence="9">
    <location>
        <begin position="1"/>
        <end position="103"/>
    </location>
</feature>
<dbReference type="PANTHER" id="PTHR23198:SF6">
    <property type="entry name" value="NUCLEAR PORE COMPLEX PROTEIN NUP98-NUP96"/>
    <property type="match status" value="1"/>
</dbReference>
<feature type="compositionally biased region" description="Low complexity" evidence="9">
    <location>
        <begin position="427"/>
        <end position="453"/>
    </location>
</feature>
<accession>A0A8H6S8F6</accession>
<dbReference type="GO" id="GO:0051028">
    <property type="term" value="P:mRNA transport"/>
    <property type="evidence" value="ECO:0007669"/>
    <property type="project" value="UniProtKB-KW"/>
</dbReference>
<feature type="region of interest" description="Disordered" evidence="9">
    <location>
        <begin position="246"/>
        <end position="333"/>
    </location>
</feature>
<feature type="domain" description="Peptidase S59" evidence="10">
    <location>
        <begin position="817"/>
        <end position="962"/>
    </location>
</feature>
<dbReference type="GO" id="GO:0006606">
    <property type="term" value="P:protein import into nucleus"/>
    <property type="evidence" value="ECO:0007669"/>
    <property type="project" value="TreeGrafter"/>
</dbReference>
<keyword evidence="12" id="KW-1185">Reference proteome</keyword>
<keyword evidence="7" id="KW-0906">Nuclear pore complex</keyword>
<keyword evidence="4" id="KW-0509">mRNA transport</keyword>
<evidence type="ECO:0000256" key="6">
    <source>
        <dbReference type="ARBA" id="ARBA00023010"/>
    </source>
</evidence>
<keyword evidence="5" id="KW-0653">Protein transport</keyword>
<evidence type="ECO:0000313" key="11">
    <source>
        <dbReference type="EMBL" id="KAF7294233.1"/>
    </source>
</evidence>
<feature type="compositionally biased region" description="Low complexity" evidence="9">
    <location>
        <begin position="58"/>
        <end position="71"/>
    </location>
</feature>
<dbReference type="InterPro" id="IPR037665">
    <property type="entry name" value="Nucleoporin_S59-like"/>
</dbReference>
<dbReference type="OrthoDB" id="3797628at2759"/>
<dbReference type="GO" id="GO:0006405">
    <property type="term" value="P:RNA export from nucleus"/>
    <property type="evidence" value="ECO:0007669"/>
    <property type="project" value="TreeGrafter"/>
</dbReference>
<dbReference type="GO" id="GO:0034398">
    <property type="term" value="P:telomere tethering at nuclear periphery"/>
    <property type="evidence" value="ECO:0007669"/>
    <property type="project" value="TreeGrafter"/>
</dbReference>
<feature type="compositionally biased region" description="Low complexity" evidence="9">
    <location>
        <begin position="462"/>
        <end position="472"/>
    </location>
</feature>
<evidence type="ECO:0000256" key="5">
    <source>
        <dbReference type="ARBA" id="ARBA00022927"/>
    </source>
</evidence>
<dbReference type="Gene3D" id="1.10.10.2360">
    <property type="match status" value="1"/>
</dbReference>
<protein>
    <submittedName>
        <fullName evidence="11">Peptidase S59 domain-containing protein</fullName>
    </submittedName>
</protein>
<evidence type="ECO:0000256" key="3">
    <source>
        <dbReference type="ARBA" id="ARBA00022448"/>
    </source>
</evidence>
<feature type="compositionally biased region" description="Polar residues" evidence="9">
    <location>
        <begin position="521"/>
        <end position="535"/>
    </location>
</feature>
<feature type="compositionally biased region" description="Low complexity" evidence="9">
    <location>
        <begin position="251"/>
        <end position="276"/>
    </location>
</feature>
<evidence type="ECO:0000256" key="7">
    <source>
        <dbReference type="ARBA" id="ARBA00023132"/>
    </source>
</evidence>
<feature type="compositionally biased region" description="Low complexity" evidence="9">
    <location>
        <begin position="781"/>
        <end position="802"/>
    </location>
</feature>
<evidence type="ECO:0000256" key="9">
    <source>
        <dbReference type="SAM" id="MobiDB-lite"/>
    </source>
</evidence>
<dbReference type="GO" id="GO:0044614">
    <property type="term" value="C:nuclear pore cytoplasmic filaments"/>
    <property type="evidence" value="ECO:0007669"/>
    <property type="project" value="TreeGrafter"/>
</dbReference>
<feature type="compositionally biased region" description="Low complexity" evidence="9">
    <location>
        <begin position="508"/>
        <end position="518"/>
    </location>
</feature>
<feature type="compositionally biased region" description="Polar residues" evidence="9">
    <location>
        <begin position="474"/>
        <end position="492"/>
    </location>
</feature>
<dbReference type="AlphaFoldDB" id="A0A8H6S8F6"/>
<dbReference type="PANTHER" id="PTHR23198">
    <property type="entry name" value="NUCLEOPORIN"/>
    <property type="match status" value="1"/>
</dbReference>
<keyword evidence="6" id="KW-0811">Translocation</keyword>
<dbReference type="Pfam" id="PF13634">
    <property type="entry name" value="Nucleoporin_FG"/>
    <property type="match status" value="2"/>
</dbReference>
<evidence type="ECO:0000256" key="2">
    <source>
        <dbReference type="ARBA" id="ARBA00008926"/>
    </source>
</evidence>
<evidence type="ECO:0000256" key="1">
    <source>
        <dbReference type="ARBA" id="ARBA00004567"/>
    </source>
</evidence>
<dbReference type="SUPFAM" id="SSF82215">
    <property type="entry name" value="C-terminal autoproteolytic domain of nucleoporin nup98"/>
    <property type="match status" value="1"/>
</dbReference>
<comment type="subcellular location">
    <subcellularLocation>
        <location evidence="1">Nucleus</location>
        <location evidence="1">Nuclear pore complex</location>
    </subcellularLocation>
</comment>
<feature type="compositionally biased region" description="Polar residues" evidence="9">
    <location>
        <begin position="416"/>
        <end position="426"/>
    </location>
</feature>
<dbReference type="GO" id="GO:0003723">
    <property type="term" value="F:RNA binding"/>
    <property type="evidence" value="ECO:0007669"/>
    <property type="project" value="TreeGrafter"/>
</dbReference>
<gene>
    <name evidence="11" type="ORF">HMN09_01151700</name>
</gene>
<feature type="compositionally biased region" description="Low complexity" evidence="9">
    <location>
        <begin position="1"/>
        <end position="28"/>
    </location>
</feature>
<keyword evidence="8" id="KW-0539">Nucleus</keyword>
<dbReference type="FunFam" id="1.10.10.2360:FF:000001">
    <property type="entry name" value="Nuclear pore complex protein Nup98-Nup96"/>
    <property type="match status" value="1"/>
</dbReference>
<dbReference type="InterPro" id="IPR007230">
    <property type="entry name" value="Nup98_auto-Pept-S59_dom"/>
</dbReference>
<dbReference type="InterPro" id="IPR025574">
    <property type="entry name" value="Nucleoporin_FG_rpt"/>
</dbReference>